<keyword evidence="3" id="KW-1185">Reference proteome</keyword>
<sequence>MMADVANMEQLESEIKQMTDEVNKKMFDLWKSKFEEGDMMTLRSLVYHRWYYNDKKNLSLTVTDIIKKLMIINSKQLSLQQMFHHQCPIDDDDNCCDIINKCHPPHSDTADKILDVVKLVTDKIGCQYPMLSCYLVGAGSCSDGTKIDKLNEMDFIFVLKYNSSRDYNLIIEEDLDGSLRCVITPSVDSDLHHYCG</sequence>
<organism evidence="2 3">
    <name type="scientific">Paralvinella palmiformis</name>
    <dbReference type="NCBI Taxonomy" id="53620"/>
    <lineage>
        <taxon>Eukaryota</taxon>
        <taxon>Metazoa</taxon>
        <taxon>Spiralia</taxon>
        <taxon>Lophotrochozoa</taxon>
        <taxon>Annelida</taxon>
        <taxon>Polychaeta</taxon>
        <taxon>Sedentaria</taxon>
        <taxon>Canalipalpata</taxon>
        <taxon>Terebellida</taxon>
        <taxon>Terebelliformia</taxon>
        <taxon>Alvinellidae</taxon>
        <taxon>Paralvinella</taxon>
    </lineage>
</organism>
<evidence type="ECO:0000256" key="1">
    <source>
        <dbReference type="SAM" id="Coils"/>
    </source>
</evidence>
<accession>A0AAD9IYU5</accession>
<dbReference type="AlphaFoldDB" id="A0AAD9IYU5"/>
<protein>
    <submittedName>
        <fullName evidence="2">Uncharacterized protein</fullName>
    </submittedName>
</protein>
<gene>
    <name evidence="2" type="ORF">LSH36_910g00022</name>
</gene>
<reference evidence="2" key="1">
    <citation type="journal article" date="2023" name="Mol. Biol. Evol.">
        <title>Third-Generation Sequencing Reveals the Adaptive Role of the Epigenome in Three Deep-Sea Polychaetes.</title>
        <authorList>
            <person name="Perez M."/>
            <person name="Aroh O."/>
            <person name="Sun Y."/>
            <person name="Lan Y."/>
            <person name="Juniper S.K."/>
            <person name="Young C.R."/>
            <person name="Angers B."/>
            <person name="Qian P.Y."/>
        </authorList>
    </citation>
    <scope>NUCLEOTIDE SEQUENCE</scope>
    <source>
        <strain evidence="2">P08H-3</strain>
    </source>
</reference>
<evidence type="ECO:0000313" key="3">
    <source>
        <dbReference type="Proteomes" id="UP001208570"/>
    </source>
</evidence>
<evidence type="ECO:0000313" key="2">
    <source>
        <dbReference type="EMBL" id="KAK2142815.1"/>
    </source>
</evidence>
<dbReference type="Gene3D" id="3.30.460.90">
    <property type="match status" value="1"/>
</dbReference>
<keyword evidence="1" id="KW-0175">Coiled coil</keyword>
<name>A0AAD9IYU5_9ANNE</name>
<proteinExistence type="predicted"/>
<dbReference type="Proteomes" id="UP001208570">
    <property type="component" value="Unassembled WGS sequence"/>
</dbReference>
<feature type="coiled-coil region" evidence="1">
    <location>
        <begin position="1"/>
        <end position="28"/>
    </location>
</feature>
<comment type="caution">
    <text evidence="2">The sequence shown here is derived from an EMBL/GenBank/DDBJ whole genome shotgun (WGS) entry which is preliminary data.</text>
</comment>
<dbReference type="EMBL" id="JAODUP010000910">
    <property type="protein sequence ID" value="KAK2142815.1"/>
    <property type="molecule type" value="Genomic_DNA"/>
</dbReference>